<dbReference type="InterPro" id="IPR007110">
    <property type="entry name" value="Ig-like_dom"/>
</dbReference>
<evidence type="ECO:0000256" key="1">
    <source>
        <dbReference type="ARBA" id="ARBA00023015"/>
    </source>
</evidence>
<feature type="domain" description="TF-B3" evidence="7">
    <location>
        <begin position="497"/>
        <end position="596"/>
    </location>
</feature>
<proteinExistence type="predicted"/>
<evidence type="ECO:0000259" key="7">
    <source>
        <dbReference type="PROSITE" id="PS50863"/>
    </source>
</evidence>
<dbReference type="EMBL" id="OZ019894">
    <property type="protein sequence ID" value="CAK9215501.1"/>
    <property type="molecule type" value="Genomic_DNA"/>
</dbReference>
<dbReference type="PROSITE" id="PS50863">
    <property type="entry name" value="B3"/>
    <property type="match status" value="1"/>
</dbReference>
<dbReference type="SUPFAM" id="SSF101936">
    <property type="entry name" value="DNA-binding pseudobarrel domain"/>
    <property type="match status" value="1"/>
</dbReference>
<keyword evidence="4" id="KW-0539">Nucleus</keyword>
<dbReference type="Pfam" id="PF02362">
    <property type="entry name" value="B3"/>
    <property type="match status" value="1"/>
</dbReference>
<evidence type="ECO:0000256" key="3">
    <source>
        <dbReference type="ARBA" id="ARBA00023163"/>
    </source>
</evidence>
<keyword evidence="2" id="KW-0238">DNA-binding</keyword>
<dbReference type="PROSITE" id="PS50835">
    <property type="entry name" value="IG_LIKE"/>
    <property type="match status" value="1"/>
</dbReference>
<accession>A0ABP0U935</accession>
<dbReference type="PANTHER" id="PTHR31140:SF81">
    <property type="entry name" value="B3 DOMAIN-CONTAINING TRANSCRIPTION FACTOR ABI3"/>
    <property type="match status" value="1"/>
</dbReference>
<dbReference type="PANTHER" id="PTHR31140">
    <property type="entry name" value="B3 DOMAIN-CONTAINING TRANSCRIPTION FACTOR ABI3"/>
    <property type="match status" value="1"/>
</dbReference>
<evidence type="ECO:0000313" key="9">
    <source>
        <dbReference type="Proteomes" id="UP001497512"/>
    </source>
</evidence>
<evidence type="ECO:0000256" key="4">
    <source>
        <dbReference type="ARBA" id="ARBA00023242"/>
    </source>
</evidence>
<dbReference type="Proteomes" id="UP001497512">
    <property type="component" value="Chromosome 2"/>
</dbReference>
<feature type="domain" description="Ig-like" evidence="6">
    <location>
        <begin position="22"/>
        <end position="120"/>
    </location>
</feature>
<evidence type="ECO:0000256" key="2">
    <source>
        <dbReference type="ARBA" id="ARBA00023125"/>
    </source>
</evidence>
<name>A0ABP0U935_9BRYO</name>
<dbReference type="InterPro" id="IPR003340">
    <property type="entry name" value="B3_DNA-bd"/>
</dbReference>
<keyword evidence="3" id="KW-0804">Transcription</keyword>
<gene>
    <name evidence="8" type="ORF">CSSPTR1EN2_LOCUS12763</name>
</gene>
<dbReference type="CDD" id="cd10017">
    <property type="entry name" value="B3_DNA"/>
    <property type="match status" value="1"/>
</dbReference>
<protein>
    <recommendedName>
        <fullName evidence="10">TF-B3 domain-containing protein</fullName>
    </recommendedName>
</protein>
<dbReference type="Gene3D" id="2.40.330.10">
    <property type="entry name" value="DNA-binding pseudobarrel domain"/>
    <property type="match status" value="1"/>
</dbReference>
<dbReference type="SMART" id="SM01019">
    <property type="entry name" value="B3"/>
    <property type="match status" value="1"/>
</dbReference>
<evidence type="ECO:0000256" key="5">
    <source>
        <dbReference type="SAM" id="MobiDB-lite"/>
    </source>
</evidence>
<feature type="compositionally biased region" description="Low complexity" evidence="5">
    <location>
        <begin position="90"/>
        <end position="121"/>
    </location>
</feature>
<keyword evidence="1" id="KW-0805">Transcription regulation</keyword>
<dbReference type="InterPro" id="IPR015300">
    <property type="entry name" value="DNA-bd_pseudobarrel_sf"/>
</dbReference>
<organism evidence="8 9">
    <name type="scientific">Sphagnum troendelagicum</name>
    <dbReference type="NCBI Taxonomy" id="128251"/>
    <lineage>
        <taxon>Eukaryota</taxon>
        <taxon>Viridiplantae</taxon>
        <taxon>Streptophyta</taxon>
        <taxon>Embryophyta</taxon>
        <taxon>Bryophyta</taxon>
        <taxon>Sphagnophytina</taxon>
        <taxon>Sphagnopsida</taxon>
        <taxon>Sphagnales</taxon>
        <taxon>Sphagnaceae</taxon>
        <taxon>Sphagnum</taxon>
    </lineage>
</organism>
<evidence type="ECO:0008006" key="10">
    <source>
        <dbReference type="Google" id="ProtNLM"/>
    </source>
</evidence>
<dbReference type="InterPro" id="IPR044800">
    <property type="entry name" value="LEC2-like"/>
</dbReference>
<evidence type="ECO:0000259" key="6">
    <source>
        <dbReference type="PROSITE" id="PS50835"/>
    </source>
</evidence>
<reference evidence="8" key="1">
    <citation type="submission" date="2024-02" db="EMBL/GenBank/DDBJ databases">
        <authorList>
            <consortium name="ELIXIR-Norway"/>
            <consortium name="Elixir Norway"/>
        </authorList>
    </citation>
    <scope>NUCLEOTIDE SEQUENCE</scope>
</reference>
<feature type="region of interest" description="Disordered" evidence="5">
    <location>
        <begin position="86"/>
        <end position="135"/>
    </location>
</feature>
<sequence length="735" mass="79449">MELFRHVRHIIEMDGVEKAESPGVMVTQVKLPRDVSSGQGWADLACALQDLKEKNSMAASWRQRGREEEGPSVAAAAAVQMTHQPGVTDQQNLGSGDLSLQLGSSASYSTPSSSSNSRASADQYDAPPTNDLSPDDLSFLQDVDVRSMFKKVTVNATLLNHAIERLGGGRKGMKALLGYIKLWVKDKKNTQFSISQCMESLQKLDQAPAAETLQLAPAAVTLQAPAFGASSTGVLDYNVSPHAGGHWTTTTPPPGLWREQVTNRDIKANNNGSNGLKRLLSQSFEPLLDQSPEGGAHLLHHNAKVCKTYGGSFADTVDMNAGFSSSRSEDMVCSEMTGLTTCNLTTTVRSIAGTDANVLAHDVLIHNNNNNSHMAVNQPLVASSLQQKGVGGFRLVDAADNNSSSSFLSPAASKRAARKIRMARQRRSTLSMGSHSVSQGAISSLGCGSCTGLLPGVAGVISDTHQGNSQILLPRMMMMPVRNKGQAWKTDSLHLLLQKELQPSDIGSLGHIILPKESELHLPSLTLKGVFISMEDFDTRMTWSFQYRYWPNNRSRMYLLEGTGEFVKAHDLEEGDLLMIYKNRQGNFVIRGKKKGLCSEACVPTTTTSTTTAVHLPNSNNTHSLARVPFDGGITVKKTEEELPNDGKKNLHRNVPLVEDCSSYKPVEPFDIFLQEVMQGVQNEYEQCGEVLSQLERFPSLDPDVSVDDILGLTFAGGSGSGGISSVVPKIEPAS</sequence>
<evidence type="ECO:0000313" key="8">
    <source>
        <dbReference type="EMBL" id="CAK9215501.1"/>
    </source>
</evidence>
<keyword evidence="9" id="KW-1185">Reference proteome</keyword>